<dbReference type="EMBL" id="JAHEAC010000006">
    <property type="protein sequence ID" value="MBX8643399.1"/>
    <property type="molecule type" value="Genomic_DNA"/>
</dbReference>
<keyword evidence="2" id="KW-1133">Transmembrane helix</keyword>
<evidence type="ECO:0000256" key="1">
    <source>
        <dbReference type="SAM" id="MobiDB-lite"/>
    </source>
</evidence>
<keyword evidence="2" id="KW-0472">Membrane</keyword>
<dbReference type="InterPro" id="IPR025874">
    <property type="entry name" value="DZR"/>
</dbReference>
<feature type="region of interest" description="Disordered" evidence="1">
    <location>
        <begin position="115"/>
        <end position="153"/>
    </location>
</feature>
<evidence type="ECO:0000259" key="3">
    <source>
        <dbReference type="Pfam" id="PF12773"/>
    </source>
</evidence>
<dbReference type="Proteomes" id="UP000750197">
    <property type="component" value="Unassembled WGS sequence"/>
</dbReference>
<feature type="compositionally biased region" description="Basic and acidic residues" evidence="1">
    <location>
        <begin position="139"/>
        <end position="152"/>
    </location>
</feature>
<gene>
    <name evidence="4" type="ORF">J9259_06130</name>
    <name evidence="5" type="ORF">KIY12_01530</name>
</gene>
<sequence>MTVNTETSFLVALLIAAVVLVGYLEYSVAKGRLMKRKSARMAISLARDKAYNSTVTSRAISRNMKMQGFDVSAAEKLIASADRAIELGNYSEALQYSEDARERLLRIKQGSRLSFGDENTAGTQMKDRRDGPGASGVERLSDGPRPAKDRLPKNYAEASFAIGVLREEASSAQAAGDDASQSIERLAEAEEALRQGRYDDALNLALRGKRELSSLGRIGEEHRAKGEPRERAKDADSSMDEGERCPSCGRILHDSDVFCRGCGSRIEYRCPSCDSPLEKEDMFCGKCGAQVR</sequence>
<evidence type="ECO:0000313" key="6">
    <source>
        <dbReference type="Proteomes" id="UP000750197"/>
    </source>
</evidence>
<keyword evidence="2" id="KW-0812">Transmembrane</keyword>
<feature type="transmembrane region" description="Helical" evidence="2">
    <location>
        <begin position="6"/>
        <end position="26"/>
    </location>
</feature>
<feature type="domain" description="DZANK-type" evidence="3">
    <location>
        <begin position="245"/>
        <end position="288"/>
    </location>
</feature>
<dbReference type="Proteomes" id="UP000716004">
    <property type="component" value="Unassembled WGS sequence"/>
</dbReference>
<dbReference type="AlphaFoldDB" id="A0A8J7YUZ1"/>
<comment type="caution">
    <text evidence="5">The sequence shown here is derived from an EMBL/GenBank/DDBJ whole genome shotgun (WGS) entry which is preliminary data.</text>
</comment>
<evidence type="ECO:0000256" key="2">
    <source>
        <dbReference type="SAM" id="Phobius"/>
    </source>
</evidence>
<accession>A0A8J7YUZ1</accession>
<dbReference type="Pfam" id="PF12773">
    <property type="entry name" value="DZR"/>
    <property type="match status" value="1"/>
</dbReference>
<evidence type="ECO:0000313" key="4">
    <source>
        <dbReference type="EMBL" id="MBX8632077.1"/>
    </source>
</evidence>
<name>A0A8J7YUZ1_9ARCH</name>
<evidence type="ECO:0000313" key="5">
    <source>
        <dbReference type="EMBL" id="MBX8643399.1"/>
    </source>
</evidence>
<feature type="region of interest" description="Disordered" evidence="1">
    <location>
        <begin position="221"/>
        <end position="241"/>
    </location>
</feature>
<protein>
    <submittedName>
        <fullName evidence="5">Zinc ribbon domain-containing protein</fullName>
    </submittedName>
</protein>
<reference evidence="5" key="1">
    <citation type="submission" date="2021-05" db="EMBL/GenBank/DDBJ databases">
        <title>Genomic insights into ecological role and evolution of a novel Thermoplasmata order Candidatus Sysuiplasmatales.</title>
        <authorList>
            <person name="Yuan Y."/>
        </authorList>
    </citation>
    <scope>NUCLEOTIDE SEQUENCE</scope>
    <source>
        <strain evidence="5">TUT19-bin139</strain>
        <strain evidence="4">YP2-bin.285</strain>
    </source>
</reference>
<dbReference type="EMBL" id="JAGVSJ010000014">
    <property type="protein sequence ID" value="MBX8632077.1"/>
    <property type="molecule type" value="Genomic_DNA"/>
</dbReference>
<proteinExistence type="predicted"/>
<organism evidence="5 6">
    <name type="scientific">Candidatus Sysuiplasma superficiale</name>
    <dbReference type="NCBI Taxonomy" id="2823368"/>
    <lineage>
        <taxon>Archaea</taxon>
        <taxon>Methanobacteriati</taxon>
        <taxon>Thermoplasmatota</taxon>
        <taxon>Thermoplasmata</taxon>
        <taxon>Candidatus Sysuiplasmatales</taxon>
        <taxon>Candidatus Sysuiplasmataceae</taxon>
        <taxon>Candidatus Sysuiplasma</taxon>
    </lineage>
</organism>